<feature type="domain" description="HNH endonuclease 5" evidence="1">
    <location>
        <begin position="3"/>
        <end position="55"/>
    </location>
</feature>
<dbReference type="InterPro" id="IPR029471">
    <property type="entry name" value="HNH_5"/>
</dbReference>
<gene>
    <name evidence="2" type="ORF">HK23_10290</name>
</gene>
<dbReference type="EMBL" id="JOPG01000043">
    <property type="protein sequence ID" value="OUJ03884.1"/>
    <property type="molecule type" value="Genomic_DNA"/>
</dbReference>
<name>A0A1Y3G8H9_9PROT</name>
<proteinExistence type="predicted"/>
<sequence length="372" mass="41312">MVCVICNNILTSKNNSAEHIIPNAVGGFRKVYGFLCEPCNNKTGHEWDSVLASQLNGLCHFFDIKRERGVIPDQVITTTAGEEFKMLSHGDFALLRPTCNKKEEAGSIKYQIVARDKREAKRILHGLQQKYPNLKVDTEMEKLEVETSYLKGMVQVPCQIGGLEAGRSIVKSAVALLHASGVSVTAGEEALSYLRNPDAPACFGYYWTTDLLIKRPVGVPLHCVAISGNAETGMLLGYVEYFGFLRSVILLSEIYSGPNIENCYAIDPTTGTQLDLSVNLQFSKADMLDIFDYKHCDDEAVKRAADAVIGPGMVRKRQREHSYAVDKAVQYAFENCGAQPGAVLTDEQVRTVARLMSEKLIPFFLNLNQRRY</sequence>
<reference evidence="3" key="1">
    <citation type="submission" date="2014-06" db="EMBL/GenBank/DDBJ databases">
        <authorList>
            <person name="Winans N.J."/>
            <person name="Newell P.D."/>
            <person name="Douglas A.E."/>
        </authorList>
    </citation>
    <scope>NUCLEOTIDE SEQUENCE [LARGE SCALE GENOMIC DNA]</scope>
    <source>
        <strain evidence="3">DsW_057</strain>
    </source>
</reference>
<dbReference type="Pfam" id="PF14279">
    <property type="entry name" value="HNH_5"/>
    <property type="match status" value="1"/>
</dbReference>
<evidence type="ECO:0000259" key="1">
    <source>
        <dbReference type="Pfam" id="PF14279"/>
    </source>
</evidence>
<evidence type="ECO:0000313" key="3">
    <source>
        <dbReference type="Proteomes" id="UP000242683"/>
    </source>
</evidence>
<dbReference type="OrthoDB" id="674231at2"/>
<comment type="caution">
    <text evidence="2">The sequence shown here is derived from an EMBL/GenBank/DDBJ whole genome shotgun (WGS) entry which is preliminary data.</text>
</comment>
<accession>A0A1Y3G8H9</accession>
<evidence type="ECO:0000313" key="2">
    <source>
        <dbReference type="EMBL" id="OUJ03884.1"/>
    </source>
</evidence>
<dbReference type="Proteomes" id="UP000242683">
    <property type="component" value="Unassembled WGS sequence"/>
</dbReference>
<dbReference type="AlphaFoldDB" id="A0A1Y3G8H9"/>
<dbReference type="RefSeq" id="WP_086654317.1">
    <property type="nucleotide sequence ID" value="NZ_JOPG01000043.1"/>
</dbReference>
<organism evidence="2 3">
    <name type="scientific">Acetobacter malorum</name>
    <dbReference type="NCBI Taxonomy" id="178901"/>
    <lineage>
        <taxon>Bacteria</taxon>
        <taxon>Pseudomonadati</taxon>
        <taxon>Pseudomonadota</taxon>
        <taxon>Alphaproteobacteria</taxon>
        <taxon>Acetobacterales</taxon>
        <taxon>Acetobacteraceae</taxon>
        <taxon>Acetobacter</taxon>
    </lineage>
</organism>
<protein>
    <recommendedName>
        <fullName evidence="1">HNH endonuclease 5 domain-containing protein</fullName>
    </recommendedName>
</protein>